<dbReference type="OrthoDB" id="197461at2"/>
<feature type="transmembrane region" description="Helical" evidence="1">
    <location>
        <begin position="35"/>
        <end position="54"/>
    </location>
</feature>
<dbReference type="EMBL" id="FQZZ01000001">
    <property type="protein sequence ID" value="SHJ57977.1"/>
    <property type="molecule type" value="Genomic_DNA"/>
</dbReference>
<evidence type="ECO:0000313" key="3">
    <source>
        <dbReference type="EMBL" id="SHJ57977.1"/>
    </source>
</evidence>
<accession>A0A1H0BCK0</accession>
<name>A0A1H0BCK0_9RHOB</name>
<evidence type="ECO:0000256" key="1">
    <source>
        <dbReference type="SAM" id="Phobius"/>
    </source>
</evidence>
<keyword evidence="1" id="KW-0812">Transmembrane</keyword>
<keyword evidence="4" id="KW-1185">Reference proteome</keyword>
<dbReference type="Proteomes" id="UP000324252">
    <property type="component" value="Unassembled WGS sequence"/>
</dbReference>
<evidence type="ECO:0000313" key="4">
    <source>
        <dbReference type="Proteomes" id="UP000324252"/>
    </source>
</evidence>
<proteinExistence type="predicted"/>
<keyword evidence="1" id="KW-0472">Membrane</keyword>
<dbReference type="RefSeq" id="WP_149786426.1">
    <property type="nucleotide sequence ID" value="NZ_FNIO01000001.1"/>
</dbReference>
<protein>
    <submittedName>
        <fullName evidence="3">Predicted membrane protein</fullName>
    </submittedName>
</protein>
<feature type="domain" description="DUF2061" evidence="2">
    <location>
        <begin position="8"/>
        <end position="59"/>
    </location>
</feature>
<dbReference type="AlphaFoldDB" id="A0A1H0BCK0"/>
<feature type="transmembrane region" description="Helical" evidence="1">
    <location>
        <begin position="12"/>
        <end position="29"/>
    </location>
</feature>
<gene>
    <name evidence="3" type="ORF">SAMN05444142_101701</name>
</gene>
<dbReference type="Pfam" id="PF09834">
    <property type="entry name" value="DUF2061"/>
    <property type="match status" value="1"/>
</dbReference>
<keyword evidence="1" id="KW-1133">Transmembrane helix</keyword>
<organism evidence="3 4">
    <name type="scientific">Lutimaribacter pacificus</name>
    <dbReference type="NCBI Taxonomy" id="391948"/>
    <lineage>
        <taxon>Bacteria</taxon>
        <taxon>Pseudomonadati</taxon>
        <taxon>Pseudomonadota</taxon>
        <taxon>Alphaproteobacteria</taxon>
        <taxon>Rhodobacterales</taxon>
        <taxon>Roseobacteraceae</taxon>
        <taxon>Lutimaribacter</taxon>
    </lineage>
</organism>
<sequence>MDTRTRTVVKAVIWQLLGLVTTGLVGVVLTGSVALGGAMALVSTGIGFVVYLVYERVWAAISWGRRHV</sequence>
<dbReference type="InterPro" id="IPR018638">
    <property type="entry name" value="DUF2061_membrane"/>
</dbReference>
<reference evidence="3 4" key="1">
    <citation type="submission" date="2016-11" db="EMBL/GenBank/DDBJ databases">
        <authorList>
            <person name="Varghese N."/>
            <person name="Submissions S."/>
        </authorList>
    </citation>
    <scope>NUCLEOTIDE SEQUENCE [LARGE SCALE GENOMIC DNA]</scope>
    <source>
        <strain evidence="3 4">DSM 29620</strain>
    </source>
</reference>
<evidence type="ECO:0000259" key="2">
    <source>
        <dbReference type="Pfam" id="PF09834"/>
    </source>
</evidence>